<sequence length="433" mass="49226">MSSLSAPSNASDFAAPTPASVQSTNSADMGSVLSPITVQTQQNHLPAPSGATPECGRSTPLASRPTSSNSIDQQIKQIQEEIRALHDAVRALPSTSRMSSSQKQPHVLYGLQRRLETMKYCLHHGVRDDDLDSYMPRAIRRNDTNDWNAFKTSRFFHCLVEKDGLEGERGVCLSSSSRDRSFWHFKTLLYASLTHKLITLYPYKVSKDFSTLNTIGSRYWEKVKDSPDLYEQWKEAWASEAEAREHEQTTRPFKRWRIDPAAITKLSHKYEKTIHELVNQHADTYGFDALVIVGSNKLENKNDRFIVSTLGGAAFMRRQSWGSQKNDVLVNFTECINGTRFNQERDEQFKMEATHHGDVDKASHRVLCTWYRIIIDDYYKTSLFSPTCLPSLRATTRKLLRRIQPLLLSSSETVFTSVISAVLPMARSRPLTI</sequence>
<dbReference type="Proteomes" id="UP000249723">
    <property type="component" value="Unassembled WGS sequence"/>
</dbReference>
<keyword evidence="3" id="KW-1185">Reference proteome</keyword>
<proteinExistence type="predicted"/>
<accession>A0A2X0KLV2</accession>
<name>A0A2X0KLV2_9BASI</name>
<organism evidence="2 3">
    <name type="scientific">Microbotryum saponariae</name>
    <dbReference type="NCBI Taxonomy" id="289078"/>
    <lineage>
        <taxon>Eukaryota</taxon>
        <taxon>Fungi</taxon>
        <taxon>Dikarya</taxon>
        <taxon>Basidiomycota</taxon>
        <taxon>Pucciniomycotina</taxon>
        <taxon>Microbotryomycetes</taxon>
        <taxon>Microbotryales</taxon>
        <taxon>Microbotryaceae</taxon>
        <taxon>Microbotryum</taxon>
    </lineage>
</organism>
<reference evidence="3" key="1">
    <citation type="submission" date="2016-10" db="EMBL/GenBank/DDBJ databases">
        <authorList>
            <person name="Jeantristanb JTB J.-T."/>
            <person name="Ricardo R."/>
        </authorList>
    </citation>
    <scope>NUCLEOTIDE SEQUENCE [LARGE SCALE GENOMIC DNA]</scope>
</reference>
<dbReference type="AlphaFoldDB" id="A0A2X0KLV2"/>
<feature type="compositionally biased region" description="Polar residues" evidence="1">
    <location>
        <begin position="19"/>
        <end position="44"/>
    </location>
</feature>
<evidence type="ECO:0000256" key="1">
    <source>
        <dbReference type="SAM" id="MobiDB-lite"/>
    </source>
</evidence>
<protein>
    <submittedName>
        <fullName evidence="2">BZ3500_MvSof-1268-A1-R1_Chr6-3g08897 protein</fullName>
    </submittedName>
</protein>
<feature type="region of interest" description="Disordered" evidence="1">
    <location>
        <begin position="1"/>
        <end position="72"/>
    </location>
</feature>
<evidence type="ECO:0000313" key="2">
    <source>
        <dbReference type="EMBL" id="SCZ93807.1"/>
    </source>
</evidence>
<gene>
    <name evidence="2" type="ORF">BZ3500_MVSOF-1268-A1-R1_CHR6-3G08897</name>
</gene>
<dbReference type="EMBL" id="FMWP01000048">
    <property type="protein sequence ID" value="SCZ93807.1"/>
    <property type="molecule type" value="Genomic_DNA"/>
</dbReference>
<dbReference type="OrthoDB" id="2538675at2759"/>
<feature type="compositionally biased region" description="Polar residues" evidence="1">
    <location>
        <begin position="60"/>
        <end position="70"/>
    </location>
</feature>
<feature type="compositionally biased region" description="Polar residues" evidence="1">
    <location>
        <begin position="1"/>
        <end position="11"/>
    </location>
</feature>
<evidence type="ECO:0000313" key="3">
    <source>
        <dbReference type="Proteomes" id="UP000249723"/>
    </source>
</evidence>